<dbReference type="AlphaFoldDB" id="C0P8R0"/>
<sequence length="145" mass="15969">MNNESNGVLVIQKFLPLLPDAYLSSFISSIFCPDSYSFLLATHADYCSTNFITIVELFADHSQQLQETVCKGGGLEAIIRTDVKNKTPFSDKIKLLTVCSHSVSDFPLPQLMVHLPPLAQIGSSHFGSILFLKQWKSAPPINLLG</sequence>
<dbReference type="EMBL" id="BT064679">
    <property type="protein sequence ID" value="ACN30555.1"/>
    <property type="molecule type" value="mRNA"/>
</dbReference>
<reference evidence="1" key="2">
    <citation type="submission" date="2012-06" db="EMBL/GenBank/DDBJ databases">
        <authorList>
            <person name="Yu Y."/>
            <person name="Currie J."/>
            <person name="Lomeli R."/>
            <person name="Angelova A."/>
            <person name="Collura K."/>
            <person name="Wissotski M."/>
            <person name="Campos D."/>
            <person name="Kudrna D."/>
            <person name="Golser W."/>
            <person name="Ashely E."/>
            <person name="Descour A."/>
            <person name="Fernandes J."/>
            <person name="Soderlund C."/>
            <person name="Walbot V."/>
        </authorList>
    </citation>
    <scope>NUCLEOTIDE SEQUENCE</scope>
    <source>
        <strain evidence="1">B73</strain>
    </source>
</reference>
<proteinExistence type="evidence at transcript level"/>
<name>C0P8R0_MAIZE</name>
<organism evidence="1">
    <name type="scientific">Zea mays</name>
    <name type="common">Maize</name>
    <dbReference type="NCBI Taxonomy" id="4577"/>
    <lineage>
        <taxon>Eukaryota</taxon>
        <taxon>Viridiplantae</taxon>
        <taxon>Streptophyta</taxon>
        <taxon>Embryophyta</taxon>
        <taxon>Tracheophyta</taxon>
        <taxon>Spermatophyta</taxon>
        <taxon>Magnoliopsida</taxon>
        <taxon>Liliopsida</taxon>
        <taxon>Poales</taxon>
        <taxon>Poaceae</taxon>
        <taxon>PACMAD clade</taxon>
        <taxon>Panicoideae</taxon>
        <taxon>Andropogonodae</taxon>
        <taxon>Andropogoneae</taxon>
        <taxon>Tripsacinae</taxon>
        <taxon>Zea</taxon>
    </lineage>
</organism>
<accession>C0P8R0</accession>
<evidence type="ECO:0000313" key="1">
    <source>
        <dbReference type="EMBL" id="ACN30555.1"/>
    </source>
</evidence>
<protein>
    <submittedName>
        <fullName evidence="1">Uncharacterized protein</fullName>
    </submittedName>
</protein>
<reference evidence="1" key="1">
    <citation type="journal article" date="2009" name="PLoS Genet.">
        <title>Sequencing, mapping, and analysis of 27,455 maize full-length cDNAs.</title>
        <authorList>
            <person name="Soderlund C."/>
            <person name="Descour A."/>
            <person name="Kudrna D."/>
            <person name="Bomhoff M."/>
            <person name="Boyd L."/>
            <person name="Currie J."/>
            <person name="Angelova A."/>
            <person name="Collura K."/>
            <person name="Wissotski M."/>
            <person name="Ashley E."/>
            <person name="Morrow D."/>
            <person name="Fernandes J."/>
            <person name="Walbot V."/>
            <person name="Yu Y."/>
        </authorList>
    </citation>
    <scope>NUCLEOTIDE SEQUENCE</scope>
    <source>
        <strain evidence="1">B73</strain>
    </source>
</reference>